<gene>
    <name evidence="1" type="ORF">LCPAC401_01090</name>
</gene>
<evidence type="ECO:0000313" key="1">
    <source>
        <dbReference type="EMBL" id="QBK92471.1"/>
    </source>
</evidence>
<protein>
    <submittedName>
        <fullName evidence="1">Uncharacterized protein</fullName>
    </submittedName>
</protein>
<name>A0A481ZCT0_9VIRU</name>
<accession>A0A481ZCT0</accession>
<organism evidence="1">
    <name type="scientific">Pithovirus LCPAC401</name>
    <dbReference type="NCBI Taxonomy" id="2506595"/>
    <lineage>
        <taxon>Viruses</taxon>
        <taxon>Pithoviruses</taxon>
    </lineage>
</organism>
<proteinExistence type="predicted"/>
<sequence length="73" mass="8432">MSNRSKHGNTKDKAKLKAIKDALIFDKNTSWKTSQVSEDRLLAKVDNAFKNTLIDGQTYNHYLCLIFHTDEYP</sequence>
<reference evidence="1" key="1">
    <citation type="journal article" date="2019" name="MBio">
        <title>Virus Genomes from Deep Sea Sediments Expand the Ocean Megavirome and Support Independent Origins of Viral Gigantism.</title>
        <authorList>
            <person name="Backstrom D."/>
            <person name="Yutin N."/>
            <person name="Jorgensen S.L."/>
            <person name="Dharamshi J."/>
            <person name="Homa F."/>
            <person name="Zaremba-Niedwiedzka K."/>
            <person name="Spang A."/>
            <person name="Wolf Y.I."/>
            <person name="Koonin E.V."/>
            <person name="Ettema T.J."/>
        </authorList>
    </citation>
    <scope>NUCLEOTIDE SEQUENCE</scope>
</reference>
<dbReference type="EMBL" id="MK500578">
    <property type="protein sequence ID" value="QBK92471.1"/>
    <property type="molecule type" value="Genomic_DNA"/>
</dbReference>